<feature type="binding site" evidence="11">
    <location>
        <position position="186"/>
    </location>
    <ligand>
        <name>substrate</name>
    </ligand>
</feature>
<dbReference type="HAMAP" id="MF_01106">
    <property type="entry name" value="ArgJ"/>
    <property type="match status" value="1"/>
</dbReference>
<accession>A0A3D8P6H7</accession>
<dbReference type="SUPFAM" id="SSF56266">
    <property type="entry name" value="DmpA/ArgJ-like"/>
    <property type="match status" value="1"/>
</dbReference>
<dbReference type="GO" id="GO:0006526">
    <property type="term" value="P:L-arginine biosynthetic process"/>
    <property type="evidence" value="ECO:0007669"/>
    <property type="project" value="UniProtKB-UniRule"/>
</dbReference>
<proteinExistence type="inferred from homology"/>
<dbReference type="EC" id="2.3.1.1" evidence="11"/>
<feature type="binding site" evidence="11">
    <location>
        <position position="149"/>
    </location>
    <ligand>
        <name>substrate</name>
    </ligand>
</feature>
<keyword evidence="13" id="KW-1185">Reference proteome</keyword>
<dbReference type="InterPro" id="IPR016117">
    <property type="entry name" value="ArgJ-like_dom_sf"/>
</dbReference>
<keyword evidence="3 11" id="KW-0963">Cytoplasm</keyword>
<feature type="active site" description="Nucleophile" evidence="11">
    <location>
        <position position="186"/>
    </location>
</feature>
<evidence type="ECO:0000313" key="13">
    <source>
        <dbReference type="Proteomes" id="UP000256329"/>
    </source>
</evidence>
<dbReference type="InterPro" id="IPR002813">
    <property type="entry name" value="Arg_biosynth_ArgJ"/>
</dbReference>
<keyword evidence="7 11" id="KW-0068">Autocatalytic cleavage</keyword>
<gene>
    <name evidence="11" type="primary">argJ</name>
    <name evidence="12" type="ORF">DXX99_02535</name>
</gene>
<evidence type="ECO:0000256" key="11">
    <source>
        <dbReference type="HAMAP-Rule" id="MF_01106"/>
    </source>
</evidence>
<dbReference type="Gene3D" id="3.10.20.340">
    <property type="entry name" value="ArgJ beta chain, C-terminal domain"/>
    <property type="match status" value="1"/>
</dbReference>
<feature type="site" description="Involved in the stabilization of negative charge on the oxyanion by the formation of the oxyanion hole" evidence="11">
    <location>
        <position position="113"/>
    </location>
</feature>
<comment type="pathway">
    <text evidence="11">Amino-acid biosynthesis; L-arginine biosynthesis; L-ornithine and N-acetyl-L-glutamate from L-glutamate and N(2)-acetyl-L-ornithine (cyclic): step 1/1.</text>
</comment>
<name>A0A3D8P6H7_9THEO</name>
<evidence type="ECO:0000256" key="8">
    <source>
        <dbReference type="ARBA" id="ARBA00023268"/>
    </source>
</evidence>
<dbReference type="Gene3D" id="3.60.70.12">
    <property type="entry name" value="L-amino peptidase D-ALA esterase/amidase"/>
    <property type="match status" value="1"/>
</dbReference>
<feature type="chain" id="PRO_5023371971" description="Arginine biosynthesis bifunctional protein ArgJ alpha chain" evidence="11">
    <location>
        <begin position="1"/>
        <end position="185"/>
    </location>
</feature>
<reference evidence="12 13" key="1">
    <citation type="submission" date="2018-08" db="EMBL/GenBank/DDBJ databases">
        <title>Form III RuBisCO-mediated autotrophy in Thermodesulfobium bacteria.</title>
        <authorList>
            <person name="Toshchakov S.V."/>
            <person name="Kublanov I.V."/>
            <person name="Frolov E."/>
            <person name="Bonch-Osmolovskaya E.A."/>
            <person name="Tourova T.P."/>
            <person name="Chernych N.A."/>
            <person name="Lebedinsky A.V."/>
        </authorList>
    </citation>
    <scope>NUCLEOTIDE SEQUENCE [LARGE SCALE GENOMIC DNA]</scope>
    <source>
        <strain evidence="12 13">SR</strain>
    </source>
</reference>
<sequence length="399" mass="41860">MVWIEGGVTAPKGFLANGVAAGIKRYKKDLALVVSQVPAAAAGVFTTNRVKAAPVLLTQSRVAGGQAQAVIVNSGNANACTGPEGLADAELMARAAAEALSLPEEMVLVSSTGIIGERLPVEKILKALPELVKGLSREGHRVAAEAIMTTDTVPKEAAVEFLLEGFTCRIGGMAKGSGMIHPCMATMLAFLTTDVAITPELLRRALREVTEDTFNLITVDGDTSTNDMVLMLANGQASAPLIEEEGPAYATFKQALYEVAASLARQIARDGEGATKLIEVQVEGACTKEEARRAARAVAASNLVKAAVFGKDPNWGRIVCALGYSGACFDPDKVAVWLGPVRVVAGGKGTSFDEEEARAALSTDPVIIRVDLGAGEARATAWGCDLTYDYVRINAHYRT</sequence>
<dbReference type="GO" id="GO:0005737">
    <property type="term" value="C:cytoplasm"/>
    <property type="evidence" value="ECO:0007669"/>
    <property type="project" value="UniProtKB-SubCell"/>
</dbReference>
<feature type="chain" id="PRO_5023371972" description="Arginine biosynthesis bifunctional protein ArgJ beta chain" evidence="11">
    <location>
        <begin position="186"/>
        <end position="399"/>
    </location>
</feature>
<comment type="function">
    <text evidence="11">Catalyzes two activities which are involved in the cyclic version of arginine biosynthesis: the synthesis of N-acetylglutamate from glutamate and acetyl-CoA as the acetyl donor, and of ornithine by transacetylation between N(2)-acetylornithine and glutamate.</text>
</comment>
<organism evidence="12 13">
    <name type="scientific">Ammonifex thiophilus</name>
    <dbReference type="NCBI Taxonomy" id="444093"/>
    <lineage>
        <taxon>Bacteria</taxon>
        <taxon>Bacillati</taxon>
        <taxon>Bacillota</taxon>
        <taxon>Clostridia</taxon>
        <taxon>Thermoanaerobacterales</taxon>
        <taxon>Thermoanaerobacteraceae</taxon>
        <taxon>Ammonifex</taxon>
    </lineage>
</organism>
<comment type="caution">
    <text evidence="12">The sequence shown here is derived from an EMBL/GenBank/DDBJ whole genome shotgun (WGS) entry which is preliminary data.</text>
</comment>
<comment type="catalytic activity">
    <reaction evidence="11">
        <text>L-glutamate + acetyl-CoA = N-acetyl-L-glutamate + CoA + H(+)</text>
        <dbReference type="Rhea" id="RHEA:24292"/>
        <dbReference type="ChEBI" id="CHEBI:15378"/>
        <dbReference type="ChEBI" id="CHEBI:29985"/>
        <dbReference type="ChEBI" id="CHEBI:44337"/>
        <dbReference type="ChEBI" id="CHEBI:57287"/>
        <dbReference type="ChEBI" id="CHEBI:57288"/>
        <dbReference type="EC" id="2.3.1.1"/>
    </reaction>
</comment>
<keyword evidence="5 11" id="KW-0028">Amino-acid biosynthesis</keyword>
<dbReference type="Pfam" id="PF01960">
    <property type="entry name" value="ArgJ"/>
    <property type="match status" value="1"/>
</dbReference>
<dbReference type="NCBIfam" id="NF003802">
    <property type="entry name" value="PRK05388.1"/>
    <property type="match status" value="1"/>
</dbReference>
<dbReference type="RefSeq" id="WP_115791950.1">
    <property type="nucleotide sequence ID" value="NZ_QSLN01000002.1"/>
</dbReference>
<evidence type="ECO:0000256" key="7">
    <source>
        <dbReference type="ARBA" id="ARBA00022813"/>
    </source>
</evidence>
<comment type="pathway">
    <text evidence="11">Amino-acid biosynthesis; L-arginine biosynthesis; N(2)-acetyl-L-ornithine from L-glutamate: step 1/4.</text>
</comment>
<dbReference type="FunFam" id="3.60.70.12:FF:000001">
    <property type="entry name" value="Arginine biosynthesis bifunctional protein ArgJ, chloroplastic"/>
    <property type="match status" value="1"/>
</dbReference>
<feature type="binding site" evidence="11">
    <location>
        <position position="272"/>
    </location>
    <ligand>
        <name>substrate</name>
    </ligand>
</feature>
<keyword evidence="6 11" id="KW-0808">Transferase</keyword>
<feature type="binding site" evidence="11">
    <location>
        <position position="175"/>
    </location>
    <ligand>
        <name>substrate</name>
    </ligand>
</feature>
<comment type="similarity">
    <text evidence="1 11">Belongs to the ArgJ family.</text>
</comment>
<keyword evidence="9 11" id="KW-0012">Acyltransferase</keyword>
<dbReference type="GO" id="GO:0004042">
    <property type="term" value="F:L-glutamate N-acetyltransferase activity"/>
    <property type="evidence" value="ECO:0007669"/>
    <property type="project" value="UniProtKB-UniRule"/>
</dbReference>
<dbReference type="PANTHER" id="PTHR23100">
    <property type="entry name" value="ARGININE BIOSYNTHESIS BIFUNCTIONAL PROTEIN ARGJ"/>
    <property type="match status" value="1"/>
</dbReference>
<evidence type="ECO:0000256" key="10">
    <source>
        <dbReference type="ARBA" id="ARBA00049439"/>
    </source>
</evidence>
<dbReference type="CDD" id="cd02152">
    <property type="entry name" value="OAT"/>
    <property type="match status" value="1"/>
</dbReference>
<feature type="site" description="Involved in the stabilization of negative charge on the oxyanion by the formation of the oxyanion hole" evidence="11">
    <location>
        <position position="112"/>
    </location>
</feature>
<dbReference type="GO" id="GO:0004358">
    <property type="term" value="F:L-glutamate N-acetyltransferase activity, acting on acetyl-L-ornithine as donor"/>
    <property type="evidence" value="ECO:0007669"/>
    <property type="project" value="UniProtKB-UniRule"/>
</dbReference>
<dbReference type="FunFam" id="3.10.20.340:FF:000001">
    <property type="entry name" value="Arginine biosynthesis bifunctional protein ArgJ, chloroplastic"/>
    <property type="match status" value="1"/>
</dbReference>
<dbReference type="OrthoDB" id="9804242at2"/>
<dbReference type="GO" id="GO:0006592">
    <property type="term" value="P:ornithine biosynthetic process"/>
    <property type="evidence" value="ECO:0007669"/>
    <property type="project" value="TreeGrafter"/>
</dbReference>
<evidence type="ECO:0000256" key="5">
    <source>
        <dbReference type="ARBA" id="ARBA00022605"/>
    </source>
</evidence>
<evidence type="ECO:0000256" key="3">
    <source>
        <dbReference type="ARBA" id="ARBA00022490"/>
    </source>
</evidence>
<evidence type="ECO:0000313" key="12">
    <source>
        <dbReference type="EMBL" id="RDV84207.1"/>
    </source>
</evidence>
<dbReference type="Proteomes" id="UP000256329">
    <property type="component" value="Unassembled WGS sequence"/>
</dbReference>
<comment type="catalytic activity">
    <reaction evidence="10 11">
        <text>N(2)-acetyl-L-ornithine + L-glutamate = N-acetyl-L-glutamate + L-ornithine</text>
        <dbReference type="Rhea" id="RHEA:15349"/>
        <dbReference type="ChEBI" id="CHEBI:29985"/>
        <dbReference type="ChEBI" id="CHEBI:44337"/>
        <dbReference type="ChEBI" id="CHEBI:46911"/>
        <dbReference type="ChEBI" id="CHEBI:57805"/>
        <dbReference type="EC" id="2.3.1.35"/>
    </reaction>
</comment>
<dbReference type="InterPro" id="IPR042195">
    <property type="entry name" value="ArgJ_beta_C"/>
</dbReference>
<evidence type="ECO:0000256" key="4">
    <source>
        <dbReference type="ARBA" id="ARBA00022571"/>
    </source>
</evidence>
<dbReference type="AlphaFoldDB" id="A0A3D8P6H7"/>
<dbReference type="PANTHER" id="PTHR23100:SF0">
    <property type="entry name" value="ARGININE BIOSYNTHESIS BIFUNCTIONAL PROTEIN ARGJ, MITOCHONDRIAL"/>
    <property type="match status" value="1"/>
</dbReference>
<dbReference type="NCBIfam" id="TIGR00120">
    <property type="entry name" value="ArgJ"/>
    <property type="match status" value="1"/>
</dbReference>
<comment type="subcellular location">
    <subcellularLocation>
        <location evidence="11">Cytoplasm</location>
    </subcellularLocation>
</comment>
<protein>
    <recommendedName>
        <fullName evidence="11">Arginine biosynthesis bifunctional protein ArgJ</fullName>
    </recommendedName>
    <domain>
        <recommendedName>
            <fullName evidence="11">Glutamate N-acetyltransferase</fullName>
            <ecNumber evidence="11">2.3.1.35</ecNumber>
        </recommendedName>
        <alternativeName>
            <fullName evidence="11">Ornithine acetyltransferase</fullName>
            <shortName evidence="11">OATase</shortName>
        </alternativeName>
        <alternativeName>
            <fullName evidence="11">Ornithine transacetylase</fullName>
        </alternativeName>
    </domain>
    <domain>
        <recommendedName>
            <fullName evidence="11">Amino-acid acetyltransferase</fullName>
            <ecNumber evidence="11">2.3.1.1</ecNumber>
        </recommendedName>
        <alternativeName>
            <fullName evidence="11">N-acetylglutamate synthase</fullName>
            <shortName evidence="11">AGSase</shortName>
        </alternativeName>
    </domain>
    <component>
        <recommendedName>
            <fullName evidence="11">Arginine biosynthesis bifunctional protein ArgJ alpha chain</fullName>
        </recommendedName>
    </component>
    <component>
        <recommendedName>
            <fullName evidence="11">Arginine biosynthesis bifunctional protein ArgJ beta chain</fullName>
        </recommendedName>
    </component>
</protein>
<keyword evidence="8 11" id="KW-0511">Multifunctional enzyme</keyword>
<keyword evidence="4 11" id="KW-0055">Arginine biosynthesis</keyword>
<feature type="binding site" evidence="11">
    <location>
        <position position="399"/>
    </location>
    <ligand>
        <name>substrate</name>
    </ligand>
</feature>
<feature type="binding site" evidence="11">
    <location>
        <position position="394"/>
    </location>
    <ligand>
        <name>substrate</name>
    </ligand>
</feature>
<dbReference type="UniPathway" id="UPA00068">
    <property type="reaction ID" value="UER00106"/>
</dbReference>
<evidence type="ECO:0000256" key="2">
    <source>
        <dbReference type="ARBA" id="ARBA00011475"/>
    </source>
</evidence>
<dbReference type="EC" id="2.3.1.35" evidence="11"/>
<evidence type="ECO:0000256" key="6">
    <source>
        <dbReference type="ARBA" id="ARBA00022679"/>
    </source>
</evidence>
<comment type="subunit">
    <text evidence="2 11">Heterotetramer of two alpha and two beta chains.</text>
</comment>
<evidence type="ECO:0000256" key="9">
    <source>
        <dbReference type="ARBA" id="ARBA00023315"/>
    </source>
</evidence>
<feature type="site" description="Cleavage; by autolysis" evidence="11">
    <location>
        <begin position="185"/>
        <end position="186"/>
    </location>
</feature>
<dbReference type="EMBL" id="QSLN01000002">
    <property type="protein sequence ID" value="RDV84207.1"/>
    <property type="molecule type" value="Genomic_DNA"/>
</dbReference>
<evidence type="ECO:0000256" key="1">
    <source>
        <dbReference type="ARBA" id="ARBA00006774"/>
    </source>
</evidence>